<accession>A0A5C4XFF9</accession>
<dbReference type="SUPFAM" id="SSF52833">
    <property type="entry name" value="Thioredoxin-like"/>
    <property type="match status" value="1"/>
</dbReference>
<dbReference type="AlphaFoldDB" id="A0A5C4XFF9"/>
<dbReference type="GO" id="GO:0034599">
    <property type="term" value="P:cellular response to oxidative stress"/>
    <property type="evidence" value="ECO:0007669"/>
    <property type="project" value="TreeGrafter"/>
</dbReference>
<dbReference type="GO" id="GO:0005737">
    <property type="term" value="C:cytoplasm"/>
    <property type="evidence" value="ECO:0007669"/>
    <property type="project" value="TreeGrafter"/>
</dbReference>
<keyword evidence="6 15" id="KW-0560">Oxidoreductase</keyword>
<dbReference type="PROSITE" id="PS51352">
    <property type="entry name" value="THIOREDOXIN_2"/>
    <property type="match status" value="1"/>
</dbReference>
<dbReference type="InterPro" id="IPR050924">
    <property type="entry name" value="Peroxiredoxin_BCP/PrxQ"/>
</dbReference>
<organism evidence="15 16">
    <name type="scientific">Aliirhizobium smilacinae</name>
    <dbReference type="NCBI Taxonomy" id="1395944"/>
    <lineage>
        <taxon>Bacteria</taxon>
        <taxon>Pseudomonadati</taxon>
        <taxon>Pseudomonadota</taxon>
        <taxon>Alphaproteobacteria</taxon>
        <taxon>Hyphomicrobiales</taxon>
        <taxon>Rhizobiaceae</taxon>
        <taxon>Aliirhizobium</taxon>
    </lineage>
</organism>
<evidence type="ECO:0000256" key="12">
    <source>
        <dbReference type="ARBA" id="ARBA00049091"/>
    </source>
</evidence>
<evidence type="ECO:0000256" key="10">
    <source>
        <dbReference type="ARBA" id="ARBA00038489"/>
    </source>
</evidence>
<evidence type="ECO:0000256" key="6">
    <source>
        <dbReference type="ARBA" id="ARBA00023002"/>
    </source>
</evidence>
<evidence type="ECO:0000256" key="3">
    <source>
        <dbReference type="ARBA" id="ARBA00013017"/>
    </source>
</evidence>
<proteinExistence type="inferred from homology"/>
<evidence type="ECO:0000313" key="15">
    <source>
        <dbReference type="EMBL" id="TNM62019.1"/>
    </source>
</evidence>
<dbReference type="PIRSF" id="PIRSF000239">
    <property type="entry name" value="AHPC"/>
    <property type="match status" value="1"/>
</dbReference>
<evidence type="ECO:0000259" key="14">
    <source>
        <dbReference type="PROSITE" id="PS51352"/>
    </source>
</evidence>
<comment type="subunit">
    <text evidence="2">Monomer.</text>
</comment>
<comment type="catalytic activity">
    <reaction evidence="12">
        <text>a hydroperoxide + [thioredoxin]-dithiol = an alcohol + [thioredoxin]-disulfide + H2O</text>
        <dbReference type="Rhea" id="RHEA:62620"/>
        <dbReference type="Rhea" id="RHEA-COMP:10698"/>
        <dbReference type="Rhea" id="RHEA-COMP:10700"/>
        <dbReference type="ChEBI" id="CHEBI:15377"/>
        <dbReference type="ChEBI" id="CHEBI:29950"/>
        <dbReference type="ChEBI" id="CHEBI:30879"/>
        <dbReference type="ChEBI" id="CHEBI:35924"/>
        <dbReference type="ChEBI" id="CHEBI:50058"/>
        <dbReference type="EC" id="1.11.1.24"/>
    </reaction>
</comment>
<keyword evidence="8" id="KW-0676">Redox-active center</keyword>
<dbReference type="PANTHER" id="PTHR42801">
    <property type="entry name" value="THIOREDOXIN-DEPENDENT PEROXIDE REDUCTASE"/>
    <property type="match status" value="1"/>
</dbReference>
<dbReference type="PANTHER" id="PTHR42801:SF4">
    <property type="entry name" value="AHPC_TSA FAMILY PROTEIN"/>
    <property type="match status" value="1"/>
</dbReference>
<keyword evidence="5" id="KW-0049">Antioxidant</keyword>
<dbReference type="GO" id="GO:0045454">
    <property type="term" value="P:cell redox homeostasis"/>
    <property type="evidence" value="ECO:0007669"/>
    <property type="project" value="TreeGrafter"/>
</dbReference>
<evidence type="ECO:0000256" key="13">
    <source>
        <dbReference type="PIRSR" id="PIRSR000239-1"/>
    </source>
</evidence>
<evidence type="ECO:0000256" key="4">
    <source>
        <dbReference type="ARBA" id="ARBA00022559"/>
    </source>
</evidence>
<gene>
    <name evidence="15" type="ORF">FHP24_18115</name>
</gene>
<evidence type="ECO:0000256" key="2">
    <source>
        <dbReference type="ARBA" id="ARBA00011245"/>
    </source>
</evidence>
<reference evidence="15 16" key="1">
    <citation type="submission" date="2019-06" db="EMBL/GenBank/DDBJ databases">
        <title>The draft genome of Rhizobium smilacinae PTYR-5.</title>
        <authorList>
            <person name="Liu L."/>
            <person name="Li L."/>
            <person name="Zhang X."/>
        </authorList>
    </citation>
    <scope>NUCLEOTIDE SEQUENCE [LARGE SCALE GENOMIC DNA]</scope>
    <source>
        <strain evidence="15 16">PTYR-5</strain>
    </source>
</reference>
<evidence type="ECO:0000256" key="1">
    <source>
        <dbReference type="ARBA" id="ARBA00003330"/>
    </source>
</evidence>
<keyword evidence="7" id="KW-1015">Disulfide bond</keyword>
<comment type="similarity">
    <text evidence="10">Belongs to the peroxiredoxin family. BCP/PrxQ subfamily.</text>
</comment>
<evidence type="ECO:0000256" key="11">
    <source>
        <dbReference type="ARBA" id="ARBA00042639"/>
    </source>
</evidence>
<comment type="caution">
    <text evidence="15">The sequence shown here is derived from an EMBL/GenBank/DDBJ whole genome shotgun (WGS) entry which is preliminary data.</text>
</comment>
<dbReference type="NCBIfam" id="NF006960">
    <property type="entry name" value="PRK09437.1"/>
    <property type="match status" value="1"/>
</dbReference>
<evidence type="ECO:0000256" key="8">
    <source>
        <dbReference type="ARBA" id="ARBA00023284"/>
    </source>
</evidence>
<evidence type="ECO:0000256" key="5">
    <source>
        <dbReference type="ARBA" id="ARBA00022862"/>
    </source>
</evidence>
<dbReference type="OrthoDB" id="9812811at2"/>
<evidence type="ECO:0000256" key="9">
    <source>
        <dbReference type="ARBA" id="ARBA00032824"/>
    </source>
</evidence>
<evidence type="ECO:0000256" key="7">
    <source>
        <dbReference type="ARBA" id="ARBA00023157"/>
    </source>
</evidence>
<dbReference type="Pfam" id="PF00578">
    <property type="entry name" value="AhpC-TSA"/>
    <property type="match status" value="1"/>
</dbReference>
<keyword evidence="4 15" id="KW-0575">Peroxidase</keyword>
<dbReference type="InterPro" id="IPR013766">
    <property type="entry name" value="Thioredoxin_domain"/>
</dbReference>
<dbReference type="Gene3D" id="3.40.30.10">
    <property type="entry name" value="Glutaredoxin"/>
    <property type="match status" value="1"/>
</dbReference>
<dbReference type="InterPro" id="IPR036249">
    <property type="entry name" value="Thioredoxin-like_sf"/>
</dbReference>
<dbReference type="EC" id="1.11.1.24" evidence="3"/>
<feature type="domain" description="Thioredoxin" evidence="14">
    <location>
        <begin position="4"/>
        <end position="155"/>
    </location>
</feature>
<keyword evidence="16" id="KW-1185">Reference proteome</keyword>
<dbReference type="GO" id="GO:0008379">
    <property type="term" value="F:thioredoxin peroxidase activity"/>
    <property type="evidence" value="ECO:0007669"/>
    <property type="project" value="TreeGrafter"/>
</dbReference>
<feature type="active site" description="Cysteine sulfenic acid (-SOH) intermediate; for peroxidase activity" evidence="13">
    <location>
        <position position="46"/>
    </location>
</feature>
<dbReference type="Proteomes" id="UP000311605">
    <property type="component" value="Unassembled WGS sequence"/>
</dbReference>
<name>A0A5C4XFF9_9HYPH</name>
<dbReference type="InterPro" id="IPR000866">
    <property type="entry name" value="AhpC/TSA"/>
</dbReference>
<sequence length="155" mass="16814">MANLNIGDEAPDFTLPGNGARAISLASFRGKPLVLYFYPKDDTTACTTEAISFSHLKPEFEKLGAAVVGVSADSVKKHDNFVSKRELTISLGSDEDTAVSQLYGVWKEKSMYGKTYMGIERTTFLIDAEGRVAKIWPKVKVAGHAEDVLAAARAL</sequence>
<dbReference type="RefSeq" id="WP_139677648.1">
    <property type="nucleotide sequence ID" value="NZ_VDMN01000004.1"/>
</dbReference>
<comment type="function">
    <text evidence="1">Thiol-specific peroxidase that catalyzes the reduction of hydrogen peroxide and organic hydroperoxides to water and alcohols, respectively. Plays a role in cell protection against oxidative stress by detoxifying peroxides and as sensor of hydrogen peroxide-mediated signaling events.</text>
</comment>
<dbReference type="InterPro" id="IPR024706">
    <property type="entry name" value="Peroxiredoxin_AhpC-typ"/>
</dbReference>
<dbReference type="CDD" id="cd03017">
    <property type="entry name" value="PRX_BCP"/>
    <property type="match status" value="1"/>
</dbReference>
<evidence type="ECO:0000313" key="16">
    <source>
        <dbReference type="Proteomes" id="UP000311605"/>
    </source>
</evidence>
<dbReference type="EMBL" id="VDMN01000004">
    <property type="protein sequence ID" value="TNM62019.1"/>
    <property type="molecule type" value="Genomic_DNA"/>
</dbReference>
<dbReference type="FunFam" id="3.40.30.10:FF:000007">
    <property type="entry name" value="Thioredoxin-dependent thiol peroxidase"/>
    <property type="match status" value="1"/>
</dbReference>
<protein>
    <recommendedName>
        <fullName evidence="3">thioredoxin-dependent peroxiredoxin</fullName>
        <ecNumber evidence="3">1.11.1.24</ecNumber>
    </recommendedName>
    <alternativeName>
        <fullName evidence="9">Thioredoxin peroxidase</fullName>
    </alternativeName>
    <alternativeName>
        <fullName evidence="11">Thioredoxin-dependent peroxiredoxin Bcp</fullName>
    </alternativeName>
</protein>